<proteinExistence type="predicted"/>
<reference evidence="2 3" key="1">
    <citation type="submission" date="2022-10" db="EMBL/GenBank/DDBJ databases">
        <authorList>
            <person name="Xie J."/>
            <person name="Shen N."/>
        </authorList>
    </citation>
    <scope>NUCLEOTIDE SEQUENCE [LARGE SCALE GENOMIC DNA]</scope>
    <source>
        <strain evidence="2 3">YIM65594</strain>
    </source>
</reference>
<name>A0ABU6F0P3_9ACTN</name>
<dbReference type="EMBL" id="JAOZYC010000057">
    <property type="protein sequence ID" value="MEB8337570.1"/>
    <property type="molecule type" value="Genomic_DNA"/>
</dbReference>
<comment type="caution">
    <text evidence="2">The sequence shown here is derived from an EMBL/GenBank/DDBJ whole genome shotgun (WGS) entry which is preliminary data.</text>
</comment>
<sequence>MTRTSIPDQLTDAIARAVADVPGVAFLKPDLAGRLRSALAHPVPPAGAGPSGVRLTPPRGADDPWHIEIQLVALAHSRTVDVARAARRAAEEHLAMAVSDQGTRAHVTVTVTGLI</sequence>
<dbReference type="RefSeq" id="WP_326015243.1">
    <property type="nucleotide sequence ID" value="NZ_JAOZYC010000057.1"/>
</dbReference>
<evidence type="ECO:0000256" key="1">
    <source>
        <dbReference type="SAM" id="MobiDB-lite"/>
    </source>
</evidence>
<evidence type="ECO:0000313" key="2">
    <source>
        <dbReference type="EMBL" id="MEB8337570.1"/>
    </source>
</evidence>
<dbReference type="Proteomes" id="UP001354931">
    <property type="component" value="Unassembled WGS sequence"/>
</dbReference>
<protein>
    <recommendedName>
        <fullName evidence="4">Asp23/Gls24 family envelope stress response protein</fullName>
    </recommendedName>
</protein>
<feature type="region of interest" description="Disordered" evidence="1">
    <location>
        <begin position="40"/>
        <end position="60"/>
    </location>
</feature>
<accession>A0ABU6F0P3</accession>
<organism evidence="2 3">
    <name type="scientific">Streptomyces endophyticus</name>
    <dbReference type="NCBI Taxonomy" id="714166"/>
    <lineage>
        <taxon>Bacteria</taxon>
        <taxon>Bacillati</taxon>
        <taxon>Actinomycetota</taxon>
        <taxon>Actinomycetes</taxon>
        <taxon>Kitasatosporales</taxon>
        <taxon>Streptomycetaceae</taxon>
        <taxon>Streptomyces</taxon>
    </lineage>
</organism>
<evidence type="ECO:0000313" key="3">
    <source>
        <dbReference type="Proteomes" id="UP001354931"/>
    </source>
</evidence>
<evidence type="ECO:0008006" key="4">
    <source>
        <dbReference type="Google" id="ProtNLM"/>
    </source>
</evidence>
<keyword evidence="3" id="KW-1185">Reference proteome</keyword>
<gene>
    <name evidence="2" type="ORF">OKJ99_08590</name>
</gene>